<dbReference type="Proteomes" id="UP000698752">
    <property type="component" value="Unassembled WGS sequence"/>
</dbReference>
<accession>A0ABS5EAV5</accession>
<dbReference type="GO" id="GO:0016853">
    <property type="term" value="F:isomerase activity"/>
    <property type="evidence" value="ECO:0007669"/>
    <property type="project" value="UniProtKB-KW"/>
</dbReference>
<name>A0ABS5EAV5_9PROT</name>
<dbReference type="InterPro" id="IPR053714">
    <property type="entry name" value="Iso_Racemase_Enz_sf"/>
</dbReference>
<protein>
    <submittedName>
        <fullName evidence="1">Maleate cis-trans isomerase</fullName>
    </submittedName>
</protein>
<evidence type="ECO:0000313" key="1">
    <source>
        <dbReference type="EMBL" id="MBR0648159.1"/>
    </source>
</evidence>
<sequence length="239" mass="25988">MNNDVKRIGVIAPPANVALERELPRYLPDGVVTNHNRLSRPEAKLTKESLLAMGDSAMRAATDLAYARPDVVMYGCTSGSFLDGFGNETKIADRITGLIGVPAFTTSTAVLEALRAVGARRVFMVTPYPEDMNEHEVKFLAHHGFEVPAYDSFRCAVSEQIRAIPSEDVAALVLRNRDTIAGCDAVFISCTNLLVLDQIEALEEVLGVPVVTSNQASLWAALRRLQVPTSSIACGRLFR</sequence>
<evidence type="ECO:0000313" key="2">
    <source>
        <dbReference type="Proteomes" id="UP000698752"/>
    </source>
</evidence>
<dbReference type="PIRSF" id="PIRSF015736">
    <property type="entry name" value="MI"/>
    <property type="match status" value="1"/>
</dbReference>
<keyword evidence="2" id="KW-1185">Reference proteome</keyword>
<dbReference type="RefSeq" id="WP_211865133.1">
    <property type="nucleotide sequence ID" value="NZ_JAAEDI010000001.1"/>
</dbReference>
<dbReference type="Pfam" id="PF17645">
    <property type="entry name" value="Amdase"/>
    <property type="match status" value="1"/>
</dbReference>
<comment type="caution">
    <text evidence="1">The sequence shown here is derived from an EMBL/GenBank/DDBJ whole genome shotgun (WGS) entry which is preliminary data.</text>
</comment>
<proteinExistence type="predicted"/>
<dbReference type="InterPro" id="IPR026286">
    <property type="entry name" value="MaiA/AMDase"/>
</dbReference>
<dbReference type="PANTHER" id="PTHR40267">
    <property type="entry name" value="BLR3294 PROTEIN"/>
    <property type="match status" value="1"/>
</dbReference>
<dbReference type="Gene3D" id="3.40.50.12500">
    <property type="match status" value="1"/>
</dbReference>
<reference evidence="2" key="1">
    <citation type="journal article" date="2021" name="Syst. Appl. Microbiol.">
        <title>Roseomonas hellenica sp. nov., isolated from roots of wild-growing Alkanna tinctoria.</title>
        <authorList>
            <person name="Rat A."/>
            <person name="Naranjo H.D."/>
            <person name="Lebbe L."/>
            <person name="Cnockaert M."/>
            <person name="Krigas N."/>
            <person name="Grigoriadou K."/>
            <person name="Maloupa E."/>
            <person name="Willems A."/>
        </authorList>
    </citation>
    <scope>NUCLEOTIDE SEQUENCE [LARGE SCALE GENOMIC DNA]</scope>
    <source>
        <strain evidence="2">LMG 31159</strain>
    </source>
</reference>
<organism evidence="1 2">
    <name type="scientific">Neoroseomonas terrae</name>
    <dbReference type="NCBI Taxonomy" id="424799"/>
    <lineage>
        <taxon>Bacteria</taxon>
        <taxon>Pseudomonadati</taxon>
        <taxon>Pseudomonadota</taxon>
        <taxon>Alphaproteobacteria</taxon>
        <taxon>Acetobacterales</taxon>
        <taxon>Acetobacteraceae</taxon>
        <taxon>Neoroseomonas</taxon>
    </lineage>
</organism>
<dbReference type="EMBL" id="JAAEDI010000001">
    <property type="protein sequence ID" value="MBR0648159.1"/>
    <property type="molecule type" value="Genomic_DNA"/>
</dbReference>
<dbReference type="PANTHER" id="PTHR40267:SF1">
    <property type="entry name" value="BLR3294 PROTEIN"/>
    <property type="match status" value="1"/>
</dbReference>
<gene>
    <name evidence="1" type="ORF">GXW78_00665</name>
</gene>
<keyword evidence="1" id="KW-0413">Isomerase</keyword>